<keyword evidence="3" id="KW-1185">Reference proteome</keyword>
<proteinExistence type="predicted"/>
<protein>
    <recommendedName>
        <fullName evidence="1">Ubiquitin-like domain-containing protein</fullName>
    </recommendedName>
</protein>
<accession>A0A433UFQ5</accession>
<evidence type="ECO:0000259" key="1">
    <source>
        <dbReference type="PROSITE" id="PS50053"/>
    </source>
</evidence>
<reference evidence="2" key="2">
    <citation type="journal article" date="2019" name="Genome Biol. Evol.">
        <title>Day and night: Metabolic profiles and evolutionary relationships of six axenic non-marine cyanobacteria.</title>
        <authorList>
            <person name="Will S.E."/>
            <person name="Henke P."/>
            <person name="Boedeker C."/>
            <person name="Huang S."/>
            <person name="Brinkmann H."/>
            <person name="Rohde M."/>
            <person name="Jarek M."/>
            <person name="Friedl T."/>
            <person name="Seufert S."/>
            <person name="Schumacher M."/>
            <person name="Overmann J."/>
            <person name="Neumann-Schaal M."/>
            <person name="Petersen J."/>
        </authorList>
    </citation>
    <scope>NUCLEOTIDE SEQUENCE [LARGE SCALE GENOMIC DNA]</scope>
    <source>
        <strain evidence="2">PCC 7102</strain>
    </source>
</reference>
<comment type="caution">
    <text evidence="2">The sequence shown here is derived from an EMBL/GenBank/DDBJ whole genome shotgun (WGS) entry which is preliminary data.</text>
</comment>
<organism evidence="2 3">
    <name type="scientific">Dulcicalothrix desertica PCC 7102</name>
    <dbReference type="NCBI Taxonomy" id="232991"/>
    <lineage>
        <taxon>Bacteria</taxon>
        <taxon>Bacillati</taxon>
        <taxon>Cyanobacteriota</taxon>
        <taxon>Cyanophyceae</taxon>
        <taxon>Nostocales</taxon>
        <taxon>Calotrichaceae</taxon>
        <taxon>Dulcicalothrix</taxon>
    </lineage>
</organism>
<dbReference type="RefSeq" id="WP_201800912.1">
    <property type="nucleotide sequence ID" value="NZ_RSCL01000071.1"/>
</dbReference>
<name>A0A433UFQ5_9CYAN</name>
<evidence type="ECO:0000313" key="2">
    <source>
        <dbReference type="EMBL" id="RUS92682.1"/>
    </source>
</evidence>
<dbReference type="Proteomes" id="UP000271624">
    <property type="component" value="Unassembled WGS sequence"/>
</dbReference>
<feature type="domain" description="Ubiquitin-like" evidence="1">
    <location>
        <begin position="79"/>
        <end position="156"/>
    </location>
</feature>
<evidence type="ECO:0000313" key="3">
    <source>
        <dbReference type="Proteomes" id="UP000271624"/>
    </source>
</evidence>
<reference evidence="2" key="1">
    <citation type="submission" date="2018-12" db="EMBL/GenBank/DDBJ databases">
        <authorList>
            <person name="Will S."/>
            <person name="Neumann-Schaal M."/>
            <person name="Henke P."/>
        </authorList>
    </citation>
    <scope>NUCLEOTIDE SEQUENCE</scope>
    <source>
        <strain evidence="2">PCC 7102</strain>
    </source>
</reference>
<dbReference type="PROSITE" id="PS50053">
    <property type="entry name" value="UBIQUITIN_2"/>
    <property type="match status" value="1"/>
</dbReference>
<dbReference type="EMBL" id="RSCL01000071">
    <property type="protein sequence ID" value="RUS92682.1"/>
    <property type="molecule type" value="Genomic_DNA"/>
</dbReference>
<sequence length="156" mass="17583">MIDNTLIQQVDTLTNQLSLKEKVNLATSLLQQVRDEKVRNLFMECGEVTLTSKIINYGHKNVIKISFEWEQSNFYREDITVTVRTCDQTFRKSAEVPVDMSLGDFRQAAQEMVGLYAVPCTLVLEKTNKAVEDNDTFQSAGIEPGTVFVITPEAEG</sequence>
<dbReference type="AlphaFoldDB" id="A0A433UFQ5"/>
<dbReference type="InterPro" id="IPR000626">
    <property type="entry name" value="Ubiquitin-like_dom"/>
</dbReference>
<gene>
    <name evidence="2" type="ORF">DSM106972_098560</name>
</gene>
<dbReference type="InterPro" id="IPR029071">
    <property type="entry name" value="Ubiquitin-like_domsf"/>
</dbReference>
<dbReference type="SUPFAM" id="SSF54236">
    <property type="entry name" value="Ubiquitin-like"/>
    <property type="match status" value="1"/>
</dbReference>